<protein>
    <submittedName>
        <fullName evidence="2">DUF2802 domain-containing protein</fullName>
    </submittedName>
</protein>
<dbReference type="SUPFAM" id="SSF58113">
    <property type="entry name" value="Apolipoprotein A-I"/>
    <property type="match status" value="1"/>
</dbReference>
<accession>A0ABT7SMU0</accession>
<name>A0ABT7SMU0_9GAMM</name>
<evidence type="ECO:0000313" key="3">
    <source>
        <dbReference type="Proteomes" id="UP001241056"/>
    </source>
</evidence>
<feature type="transmembrane region" description="Helical" evidence="1">
    <location>
        <begin position="6"/>
        <end position="24"/>
    </location>
</feature>
<dbReference type="Proteomes" id="UP001241056">
    <property type="component" value="Unassembled WGS sequence"/>
</dbReference>
<reference evidence="2 3" key="1">
    <citation type="submission" date="2023-06" db="EMBL/GenBank/DDBJ databases">
        <title>Thiopseudomonas sp. CY1220 draft genome sequence.</title>
        <authorList>
            <person name="Zhao G."/>
            <person name="An M."/>
        </authorList>
    </citation>
    <scope>NUCLEOTIDE SEQUENCE [LARGE SCALE GENOMIC DNA]</scope>
    <source>
        <strain evidence="2 3">CY1220</strain>
    </source>
</reference>
<proteinExistence type="predicted"/>
<keyword evidence="3" id="KW-1185">Reference proteome</keyword>
<sequence length="130" mass="14764">MQYGLLAIAILLILLLVGVCFVLLRKIRNIHEELDFLEQSIEQQVKALSRRLDNYLTGSIQMGEELHNLRQQVAPLPEKLMQMEQRDPSSLSFIEAARLVSLGATTEDLQQACGLSHAEAELLKRMHQKN</sequence>
<comment type="caution">
    <text evidence="2">The sequence shown here is derived from an EMBL/GenBank/DDBJ whole genome shotgun (WGS) entry which is preliminary data.</text>
</comment>
<evidence type="ECO:0000256" key="1">
    <source>
        <dbReference type="SAM" id="Phobius"/>
    </source>
</evidence>
<dbReference type="Pfam" id="PF10975">
    <property type="entry name" value="DUF2802"/>
    <property type="match status" value="1"/>
</dbReference>
<keyword evidence="1" id="KW-0472">Membrane</keyword>
<dbReference type="RefSeq" id="WP_289410145.1">
    <property type="nucleotide sequence ID" value="NZ_JAUCDY010000003.1"/>
</dbReference>
<keyword evidence="1" id="KW-0812">Transmembrane</keyword>
<keyword evidence="1" id="KW-1133">Transmembrane helix</keyword>
<dbReference type="InterPro" id="IPR021244">
    <property type="entry name" value="DUF2802"/>
</dbReference>
<gene>
    <name evidence="2" type="ORF">QEZ41_04275</name>
</gene>
<evidence type="ECO:0000313" key="2">
    <source>
        <dbReference type="EMBL" id="MDM7857491.1"/>
    </source>
</evidence>
<dbReference type="EMBL" id="JAUCDY010000003">
    <property type="protein sequence ID" value="MDM7857491.1"/>
    <property type="molecule type" value="Genomic_DNA"/>
</dbReference>
<organism evidence="2 3">
    <name type="scientific">Thiopseudomonas acetoxidans</name>
    <dbReference type="NCBI Taxonomy" id="3041622"/>
    <lineage>
        <taxon>Bacteria</taxon>
        <taxon>Pseudomonadati</taxon>
        <taxon>Pseudomonadota</taxon>
        <taxon>Gammaproteobacteria</taxon>
        <taxon>Pseudomonadales</taxon>
        <taxon>Pseudomonadaceae</taxon>
        <taxon>Thiopseudomonas</taxon>
    </lineage>
</organism>